<name>A0AAN6ZE33_9PEZI</name>
<sequence length="183" mass="20407">MVQNSTGRVNWSWWRFACRATRLPLTQKFPERYERKELGAGTSAPLLGPIRAPFLRRPATHFTFSTGLLNHPLPPGPGPNSRIVTPIFHPVNCSRIPEKRKYAIFTLRMGHAADQTRKIYNGILTCSTKSTEVPTTGPFASLPWMRAPLKGPSPGPGWCVSYVPRRFPNVSPTGKWGNPILSC</sequence>
<keyword evidence="2" id="KW-1185">Reference proteome</keyword>
<dbReference type="Proteomes" id="UP001304895">
    <property type="component" value="Unassembled WGS sequence"/>
</dbReference>
<reference evidence="1" key="1">
    <citation type="journal article" date="2023" name="Mol. Phylogenet. Evol.">
        <title>Genome-scale phylogeny and comparative genomics of the fungal order Sordariales.</title>
        <authorList>
            <person name="Hensen N."/>
            <person name="Bonometti L."/>
            <person name="Westerberg I."/>
            <person name="Brannstrom I.O."/>
            <person name="Guillou S."/>
            <person name="Cros-Aarteil S."/>
            <person name="Calhoun S."/>
            <person name="Haridas S."/>
            <person name="Kuo A."/>
            <person name="Mondo S."/>
            <person name="Pangilinan J."/>
            <person name="Riley R."/>
            <person name="LaButti K."/>
            <person name="Andreopoulos B."/>
            <person name="Lipzen A."/>
            <person name="Chen C."/>
            <person name="Yan M."/>
            <person name="Daum C."/>
            <person name="Ng V."/>
            <person name="Clum A."/>
            <person name="Steindorff A."/>
            <person name="Ohm R.A."/>
            <person name="Martin F."/>
            <person name="Silar P."/>
            <person name="Natvig D.O."/>
            <person name="Lalanne C."/>
            <person name="Gautier V."/>
            <person name="Ament-Velasquez S.L."/>
            <person name="Kruys A."/>
            <person name="Hutchinson M.I."/>
            <person name="Powell A.J."/>
            <person name="Barry K."/>
            <person name="Miller A.N."/>
            <person name="Grigoriev I.V."/>
            <person name="Debuchy R."/>
            <person name="Gladieux P."/>
            <person name="Hiltunen Thoren M."/>
            <person name="Johannesson H."/>
        </authorList>
    </citation>
    <scope>NUCLEOTIDE SEQUENCE</scope>
    <source>
        <strain evidence="1">CBS 123565</strain>
    </source>
</reference>
<protein>
    <submittedName>
        <fullName evidence="1">Uncharacterized protein</fullName>
    </submittedName>
</protein>
<evidence type="ECO:0000313" key="2">
    <source>
        <dbReference type="Proteomes" id="UP001304895"/>
    </source>
</evidence>
<organism evidence="1 2">
    <name type="scientific">Trichocladium antarcticum</name>
    <dbReference type="NCBI Taxonomy" id="1450529"/>
    <lineage>
        <taxon>Eukaryota</taxon>
        <taxon>Fungi</taxon>
        <taxon>Dikarya</taxon>
        <taxon>Ascomycota</taxon>
        <taxon>Pezizomycotina</taxon>
        <taxon>Sordariomycetes</taxon>
        <taxon>Sordariomycetidae</taxon>
        <taxon>Sordariales</taxon>
        <taxon>Chaetomiaceae</taxon>
        <taxon>Trichocladium</taxon>
    </lineage>
</organism>
<dbReference type="AlphaFoldDB" id="A0AAN6ZE33"/>
<accession>A0AAN6ZE33</accession>
<gene>
    <name evidence="1" type="ORF">BT67DRAFT_287244</name>
</gene>
<reference evidence="1" key="2">
    <citation type="submission" date="2023-05" db="EMBL/GenBank/DDBJ databases">
        <authorList>
            <consortium name="Lawrence Berkeley National Laboratory"/>
            <person name="Steindorff A."/>
            <person name="Hensen N."/>
            <person name="Bonometti L."/>
            <person name="Westerberg I."/>
            <person name="Brannstrom I.O."/>
            <person name="Guillou S."/>
            <person name="Cros-Aarteil S."/>
            <person name="Calhoun S."/>
            <person name="Haridas S."/>
            <person name="Kuo A."/>
            <person name="Mondo S."/>
            <person name="Pangilinan J."/>
            <person name="Riley R."/>
            <person name="Labutti K."/>
            <person name="Andreopoulos B."/>
            <person name="Lipzen A."/>
            <person name="Chen C."/>
            <person name="Yanf M."/>
            <person name="Daum C."/>
            <person name="Ng V."/>
            <person name="Clum A."/>
            <person name="Ohm R."/>
            <person name="Martin F."/>
            <person name="Silar P."/>
            <person name="Natvig D."/>
            <person name="Lalanne C."/>
            <person name="Gautier V."/>
            <person name="Ament-Velasquez S.L."/>
            <person name="Kruys A."/>
            <person name="Hutchinson M.I."/>
            <person name="Powell A.J."/>
            <person name="Barry K."/>
            <person name="Miller A.N."/>
            <person name="Grigoriev I.V."/>
            <person name="Debuchy R."/>
            <person name="Gladieux P."/>
            <person name="Thoren M.H."/>
            <person name="Johannesson H."/>
        </authorList>
    </citation>
    <scope>NUCLEOTIDE SEQUENCE</scope>
    <source>
        <strain evidence="1">CBS 123565</strain>
    </source>
</reference>
<evidence type="ECO:0000313" key="1">
    <source>
        <dbReference type="EMBL" id="KAK4134947.1"/>
    </source>
</evidence>
<proteinExistence type="predicted"/>
<dbReference type="EMBL" id="MU853407">
    <property type="protein sequence ID" value="KAK4134947.1"/>
    <property type="molecule type" value="Genomic_DNA"/>
</dbReference>
<comment type="caution">
    <text evidence="1">The sequence shown here is derived from an EMBL/GenBank/DDBJ whole genome shotgun (WGS) entry which is preliminary data.</text>
</comment>